<comment type="cofactor">
    <cofactor evidence="1">
        <name>Zn(2+)</name>
        <dbReference type="ChEBI" id="CHEBI:29105"/>
    </cofactor>
</comment>
<dbReference type="GO" id="GO:0008777">
    <property type="term" value="F:acetylornithine deacetylase activity"/>
    <property type="evidence" value="ECO:0007669"/>
    <property type="project" value="TreeGrafter"/>
</dbReference>
<sequence>MTLGELALELVDIPSVSGEEQALNGWLAEQVRAQPHLQVIHQQADALVFGLGGRPDVLLAGHSDTVPEQANLPGRLLDGFVHGLGAADMKGALAVMLALASELTTAPRLNPLFMIFGGEELPQSNGVLEGLFGRCPSLLEAGLAVMMEPTANRLQAGCLGNIKAELVFEGVAAHSARPWLGVNAIHEAVRGLRDLVSLEPHDVVLEGLTFREVLSVTEMHAGIANNVVPDRAVCGLNFRYAGSRSPAEAEVRLRELVGAAGQLTVVGNAPSAPVPAGNHLLDRLRRAGDLALEPKQAWTPVAEFAAHGLDAINFGPGDPQMAHRRDERIAVDAMSTSLEVLRRFLCS</sequence>
<dbReference type="EMBL" id="JAEKNR010000176">
    <property type="protein sequence ID" value="MBJ7599888.1"/>
    <property type="molecule type" value="Genomic_DNA"/>
</dbReference>
<keyword evidence="8" id="KW-1185">Reference proteome</keyword>
<dbReference type="SUPFAM" id="SSF53187">
    <property type="entry name" value="Zn-dependent exopeptidases"/>
    <property type="match status" value="1"/>
</dbReference>
<comment type="caution">
    <text evidence="7">The sequence shown here is derived from an EMBL/GenBank/DDBJ whole genome shotgun (WGS) entry which is preliminary data.</text>
</comment>
<dbReference type="PANTHER" id="PTHR43808">
    <property type="entry name" value="ACETYLORNITHINE DEACETYLASE"/>
    <property type="match status" value="1"/>
</dbReference>
<evidence type="ECO:0000259" key="6">
    <source>
        <dbReference type="Pfam" id="PF07687"/>
    </source>
</evidence>
<dbReference type="PROSITE" id="PS00758">
    <property type="entry name" value="ARGE_DAPE_CPG2_1"/>
    <property type="match status" value="1"/>
</dbReference>
<evidence type="ECO:0000313" key="7">
    <source>
        <dbReference type="EMBL" id="MBJ7599888.1"/>
    </source>
</evidence>
<evidence type="ECO:0000256" key="2">
    <source>
        <dbReference type="ARBA" id="ARBA00022723"/>
    </source>
</evidence>
<dbReference type="EC" id="3.5.1.18" evidence="5"/>
<dbReference type="GO" id="GO:0009089">
    <property type="term" value="P:lysine biosynthetic process via diaminopimelate"/>
    <property type="evidence" value="ECO:0007669"/>
    <property type="project" value="UniProtKB-UniRule"/>
</dbReference>
<dbReference type="InterPro" id="IPR002933">
    <property type="entry name" value="Peptidase_M20"/>
</dbReference>
<evidence type="ECO:0000313" key="8">
    <source>
        <dbReference type="Proteomes" id="UP000612893"/>
    </source>
</evidence>
<evidence type="ECO:0000256" key="1">
    <source>
        <dbReference type="ARBA" id="ARBA00001947"/>
    </source>
</evidence>
<dbReference type="PANTHER" id="PTHR43808:SF31">
    <property type="entry name" value="N-ACETYL-L-CITRULLINE DEACETYLASE"/>
    <property type="match status" value="1"/>
</dbReference>
<dbReference type="InterPro" id="IPR011650">
    <property type="entry name" value="Peptidase_M20_dimer"/>
</dbReference>
<dbReference type="GO" id="GO:0009014">
    <property type="term" value="F:succinyl-diaminopimelate desuccinylase activity"/>
    <property type="evidence" value="ECO:0007669"/>
    <property type="project" value="UniProtKB-UniRule"/>
</dbReference>
<evidence type="ECO:0000256" key="4">
    <source>
        <dbReference type="ARBA" id="ARBA00022833"/>
    </source>
</evidence>
<evidence type="ECO:0000256" key="5">
    <source>
        <dbReference type="NCBIfam" id="TIGR01900"/>
    </source>
</evidence>
<feature type="domain" description="Peptidase M20 dimerisation" evidence="6">
    <location>
        <begin position="160"/>
        <end position="259"/>
    </location>
</feature>
<organism evidence="7 8">
    <name type="scientific">Candidatus Nephthysia bennettiae</name>
    <dbReference type="NCBI Taxonomy" id="3127016"/>
    <lineage>
        <taxon>Bacteria</taxon>
        <taxon>Bacillati</taxon>
        <taxon>Candidatus Dormiibacterota</taxon>
        <taxon>Candidatus Dormibacteria</taxon>
        <taxon>Candidatus Dormibacterales</taxon>
        <taxon>Candidatus Dormibacteraceae</taxon>
        <taxon>Candidatus Nephthysia</taxon>
    </lineage>
</organism>
<keyword evidence="2" id="KW-0479">Metal-binding</keyword>
<dbReference type="Pfam" id="PF07687">
    <property type="entry name" value="M20_dimer"/>
    <property type="match status" value="1"/>
</dbReference>
<dbReference type="NCBIfam" id="TIGR01900">
    <property type="entry name" value="dapE-gram_pos"/>
    <property type="match status" value="1"/>
</dbReference>
<dbReference type="GO" id="GO:0046872">
    <property type="term" value="F:metal ion binding"/>
    <property type="evidence" value="ECO:0007669"/>
    <property type="project" value="UniProtKB-KW"/>
</dbReference>
<evidence type="ECO:0000256" key="3">
    <source>
        <dbReference type="ARBA" id="ARBA00022801"/>
    </source>
</evidence>
<gene>
    <name evidence="7" type="primary">dapE</name>
    <name evidence="7" type="ORF">JF922_17645</name>
</gene>
<reference evidence="7" key="1">
    <citation type="submission" date="2020-10" db="EMBL/GenBank/DDBJ databases">
        <title>Ca. Dormibacterota MAGs.</title>
        <authorList>
            <person name="Montgomery K."/>
        </authorList>
    </citation>
    <scope>NUCLEOTIDE SEQUENCE [LARGE SCALE GENOMIC DNA]</scope>
    <source>
        <strain evidence="7">SC8812_S17_10</strain>
    </source>
</reference>
<dbReference type="Proteomes" id="UP000612893">
    <property type="component" value="Unassembled WGS sequence"/>
</dbReference>
<accession>A0A934KCH7</accession>
<keyword evidence="3 7" id="KW-0378">Hydrolase</keyword>
<proteinExistence type="predicted"/>
<dbReference type="Gene3D" id="3.30.70.360">
    <property type="match status" value="1"/>
</dbReference>
<protein>
    <recommendedName>
        <fullName evidence="5">Succinyl-diaminopimelate desuccinylase</fullName>
        <ecNumber evidence="5">3.5.1.18</ecNumber>
    </recommendedName>
</protein>
<keyword evidence="4" id="KW-0862">Zinc</keyword>
<dbReference type="RefSeq" id="WP_338203527.1">
    <property type="nucleotide sequence ID" value="NZ_JAEKNR010000176.1"/>
</dbReference>
<name>A0A934KCH7_9BACT</name>
<dbReference type="SUPFAM" id="SSF55031">
    <property type="entry name" value="Bacterial exopeptidase dimerisation domain"/>
    <property type="match status" value="1"/>
</dbReference>
<dbReference type="Gene3D" id="3.40.630.10">
    <property type="entry name" value="Zn peptidases"/>
    <property type="match status" value="1"/>
</dbReference>
<dbReference type="InterPro" id="IPR001261">
    <property type="entry name" value="ArgE/DapE_CS"/>
</dbReference>
<dbReference type="InterPro" id="IPR010174">
    <property type="entry name" value="Succinyl-DAP_deSuclase_DapE"/>
</dbReference>
<dbReference type="InterPro" id="IPR050072">
    <property type="entry name" value="Peptidase_M20A"/>
</dbReference>
<dbReference type="InterPro" id="IPR036264">
    <property type="entry name" value="Bact_exopeptidase_dim_dom"/>
</dbReference>
<dbReference type="Pfam" id="PF01546">
    <property type="entry name" value="Peptidase_M20"/>
    <property type="match status" value="1"/>
</dbReference>
<dbReference type="AlphaFoldDB" id="A0A934KCH7"/>
<dbReference type="GO" id="GO:0006526">
    <property type="term" value="P:L-arginine biosynthetic process"/>
    <property type="evidence" value="ECO:0007669"/>
    <property type="project" value="TreeGrafter"/>
</dbReference>